<accession>A0A5C7SJU7</accession>
<dbReference type="EMBL" id="SSFD01000196">
    <property type="protein sequence ID" value="TXH83883.1"/>
    <property type="molecule type" value="Genomic_DNA"/>
</dbReference>
<organism evidence="1 2">
    <name type="scientific">Thauera aminoaromatica</name>
    <dbReference type="NCBI Taxonomy" id="164330"/>
    <lineage>
        <taxon>Bacteria</taxon>
        <taxon>Pseudomonadati</taxon>
        <taxon>Pseudomonadota</taxon>
        <taxon>Betaproteobacteria</taxon>
        <taxon>Rhodocyclales</taxon>
        <taxon>Zoogloeaceae</taxon>
        <taxon>Thauera</taxon>
    </lineage>
</organism>
<name>A0A5C7SJU7_THASP</name>
<proteinExistence type="predicted"/>
<sequence>MDDEGGISRLSAQGEIARLTPSGAANISGGHNIEFVGEGISILETFEDLFDRPDSSFPGLVKWLESLADAHLEMERRPLCVAHSSDEQRLDLLYECMLSLVVRSPMFRSRIHRGIERFNRWSTKKQYKQLVAANLKQSYSEFLQHRASRGKFMVLTPTGGEFIFGDGCYNTIYPNSQLHPPIRMLVALTPVLAVLYELPMACLVEPRIVTRIANERVIGVVNDAVQVYSRDYVFYRGIRPPIRDFFQQREHLVFSGNDPISDLVAEIPGIEFDMPW</sequence>
<gene>
    <name evidence="1" type="ORF">E6Q80_12645</name>
</gene>
<evidence type="ECO:0008006" key="3">
    <source>
        <dbReference type="Google" id="ProtNLM"/>
    </source>
</evidence>
<reference evidence="1 2" key="1">
    <citation type="submission" date="2018-09" db="EMBL/GenBank/DDBJ databases">
        <title>Metagenome Assembled Genomes from an Advanced Water Purification Facility.</title>
        <authorList>
            <person name="Stamps B.W."/>
            <person name="Spear J.R."/>
        </authorList>
    </citation>
    <scope>NUCLEOTIDE SEQUENCE [LARGE SCALE GENOMIC DNA]</scope>
    <source>
        <strain evidence="1">Bin_27_1</strain>
    </source>
</reference>
<comment type="caution">
    <text evidence="1">The sequence shown here is derived from an EMBL/GenBank/DDBJ whole genome shotgun (WGS) entry which is preliminary data.</text>
</comment>
<protein>
    <recommendedName>
        <fullName evidence="3">DUF4238 domain-containing protein</fullName>
    </recommendedName>
</protein>
<dbReference type="Proteomes" id="UP000321192">
    <property type="component" value="Unassembled WGS sequence"/>
</dbReference>
<evidence type="ECO:0000313" key="2">
    <source>
        <dbReference type="Proteomes" id="UP000321192"/>
    </source>
</evidence>
<evidence type="ECO:0000313" key="1">
    <source>
        <dbReference type="EMBL" id="TXH83883.1"/>
    </source>
</evidence>
<dbReference type="AlphaFoldDB" id="A0A5C7SJU7"/>